<dbReference type="Proteomes" id="UP000031338">
    <property type="component" value="Unassembled WGS sequence"/>
</dbReference>
<dbReference type="RefSeq" id="WP_039337252.1">
    <property type="nucleotide sequence ID" value="NZ_JRVC01000022.1"/>
</dbReference>
<proteinExistence type="predicted"/>
<reference evidence="1 2" key="1">
    <citation type="submission" date="2014-10" db="EMBL/GenBank/DDBJ databases">
        <title>Draft genome sequence of Novosphingobium subterraneum DSM 12447.</title>
        <authorList>
            <person name="Gan H.M."/>
            <person name="Gan H.Y."/>
            <person name="Savka M.A."/>
        </authorList>
    </citation>
    <scope>NUCLEOTIDE SEQUENCE [LARGE SCALE GENOMIC DNA]</scope>
    <source>
        <strain evidence="1 2">DSM 12447</strain>
    </source>
</reference>
<name>A0A0B8ZKA1_9SPHN</name>
<evidence type="ECO:0000313" key="1">
    <source>
        <dbReference type="EMBL" id="KHS43490.1"/>
    </source>
</evidence>
<gene>
    <name evidence="1" type="ORF">NJ75_03800</name>
</gene>
<sequence>MTSSIMTGLLHKPGQSVFLNPSLMARNVLEFDVPQAILDELAPLAEAARTMEEDKATYTLPGGQKLYNQRPAAWKSDICWLSNADEATYWWFDGLLRRLRLDEAVAPFVAHDAVIRLYSGFFVTRSRCEAHDMHRDWLTEGNTAFTVMAPLTPNACAMGLAYVSVRGEEREYRYRMGKGVAFGSGFVHSTAVGRLDERAVFLSLTFGTDRMDEWNTIERTAGRQGRFFCQPDGVFRSIGG</sequence>
<protein>
    <submittedName>
        <fullName evidence="1">Uncharacterized protein</fullName>
    </submittedName>
</protein>
<dbReference type="PATRIC" id="fig|48936.3.peg.3836"/>
<dbReference type="AlphaFoldDB" id="A0A0B8ZKA1"/>
<dbReference type="EMBL" id="JRVC01000022">
    <property type="protein sequence ID" value="KHS43490.1"/>
    <property type="molecule type" value="Genomic_DNA"/>
</dbReference>
<organism evidence="1 2">
    <name type="scientific">Novosphingobium subterraneum</name>
    <dbReference type="NCBI Taxonomy" id="48936"/>
    <lineage>
        <taxon>Bacteria</taxon>
        <taxon>Pseudomonadati</taxon>
        <taxon>Pseudomonadota</taxon>
        <taxon>Alphaproteobacteria</taxon>
        <taxon>Sphingomonadales</taxon>
        <taxon>Sphingomonadaceae</taxon>
        <taxon>Novosphingobium</taxon>
    </lineage>
</organism>
<evidence type="ECO:0000313" key="2">
    <source>
        <dbReference type="Proteomes" id="UP000031338"/>
    </source>
</evidence>
<keyword evidence="2" id="KW-1185">Reference proteome</keyword>
<comment type="caution">
    <text evidence="1">The sequence shown here is derived from an EMBL/GenBank/DDBJ whole genome shotgun (WGS) entry which is preliminary data.</text>
</comment>
<accession>A0A0B8ZKA1</accession>